<dbReference type="Proteomes" id="UP001235343">
    <property type="component" value="Unassembled WGS sequence"/>
</dbReference>
<proteinExistence type="predicted"/>
<comment type="caution">
    <text evidence="1">The sequence shown here is derived from an EMBL/GenBank/DDBJ whole genome shotgun (WGS) entry which is preliminary data.</text>
</comment>
<evidence type="ECO:0000313" key="1">
    <source>
        <dbReference type="EMBL" id="MDL4842004.1"/>
    </source>
</evidence>
<dbReference type="RefSeq" id="WP_285933290.1">
    <property type="nucleotide sequence ID" value="NZ_JASTZU010000051.1"/>
</dbReference>
<dbReference type="EMBL" id="JASTZU010000051">
    <property type="protein sequence ID" value="MDL4842004.1"/>
    <property type="molecule type" value="Genomic_DNA"/>
</dbReference>
<reference evidence="1 2" key="1">
    <citation type="submission" date="2023-06" db="EMBL/GenBank/DDBJ databases">
        <title>Aquibacillus rhizosphaerae LR5S19.</title>
        <authorList>
            <person name="Sun J.-Q."/>
        </authorList>
    </citation>
    <scope>NUCLEOTIDE SEQUENCE [LARGE SCALE GENOMIC DNA]</scope>
    <source>
        <strain evidence="1 2">LR5S19</strain>
    </source>
</reference>
<sequence length="117" mass="13694">MNNLPVIFEKDISIGLLNVKTKQLKMIDSVDENHEVFKSIKPPFDWYYINRIMLIPEPMTGVREYKPVFINGLEIECVGDFIACFHFKVYKGEVKIALSLLLPEFVYLKKHFLITNL</sequence>
<evidence type="ECO:0000313" key="2">
    <source>
        <dbReference type="Proteomes" id="UP001235343"/>
    </source>
</evidence>
<name>A0ABT7L807_9BACI</name>
<accession>A0ABT7L807</accession>
<organism evidence="1 2">
    <name type="scientific">Aquibacillus rhizosphaerae</name>
    <dbReference type="NCBI Taxonomy" id="3051431"/>
    <lineage>
        <taxon>Bacteria</taxon>
        <taxon>Bacillati</taxon>
        <taxon>Bacillota</taxon>
        <taxon>Bacilli</taxon>
        <taxon>Bacillales</taxon>
        <taxon>Bacillaceae</taxon>
        <taxon>Aquibacillus</taxon>
    </lineage>
</organism>
<protein>
    <submittedName>
        <fullName evidence="1">Uncharacterized protein</fullName>
    </submittedName>
</protein>
<keyword evidence="2" id="KW-1185">Reference proteome</keyword>
<gene>
    <name evidence="1" type="ORF">QQS35_16320</name>
</gene>